<evidence type="ECO:0000256" key="2">
    <source>
        <dbReference type="ARBA" id="ARBA00022603"/>
    </source>
</evidence>
<accession>S0FXB4</accession>
<dbReference type="OrthoDB" id="9815793at2"/>
<evidence type="ECO:0000313" key="5">
    <source>
        <dbReference type="Proteomes" id="UP000014216"/>
    </source>
</evidence>
<name>S0FXB4_9BACT</name>
<dbReference type="Proteomes" id="UP000014216">
    <property type="component" value="Unassembled WGS sequence"/>
</dbReference>
<dbReference type="AlphaFoldDB" id="S0FXB4"/>
<evidence type="ECO:0000313" key="4">
    <source>
        <dbReference type="EMBL" id="EMS77784.1"/>
    </source>
</evidence>
<dbReference type="EC" id="2.1.1.-" evidence="4"/>
<keyword evidence="5" id="KW-1185">Reference proteome</keyword>
<evidence type="ECO:0000256" key="3">
    <source>
        <dbReference type="ARBA" id="ARBA00022679"/>
    </source>
</evidence>
<dbReference type="GO" id="GO:0008168">
    <property type="term" value="F:methyltransferase activity"/>
    <property type="evidence" value="ECO:0007669"/>
    <property type="project" value="UniProtKB-KW"/>
</dbReference>
<reference evidence="4 5" key="1">
    <citation type="journal article" date="2013" name="Genome Announc.">
        <title>Draft Genome Sequence of Desulfotignum phosphitoxidans DSM 13687 Strain FiPS-3.</title>
        <authorList>
            <person name="Poehlein A."/>
            <person name="Daniel R."/>
            <person name="Simeonova D.D."/>
        </authorList>
    </citation>
    <scope>NUCLEOTIDE SEQUENCE [LARGE SCALE GENOMIC DNA]</scope>
    <source>
        <strain evidence="4 5">DSM 13687</strain>
    </source>
</reference>
<sequence>MIDRMQRLSFQDLTRIHDASMNVLRHTGIDFNHERIAGLFKSRGFKTDGTRVYFEETDIYRALSTTVPSFTLHARNPARNVTIGGPDGFVFIPTGGATYIAGTDGTQRPATFDDFKACCKLVQTSDQVDMGGYLMVQPTDLPWETANLDMMLAYMTLCDKPVFGASGSGQEAADALEMAAIIFGGREKMLDMPVVAAVANTLSPLRFSKEEGDVILQMAGWRQPVVISNMILAGVSGPVSLPELLVLENAEVLAGVVLTQLVSPGAPVLYGSSSAPIDMRTMVSAVGTSEAVKIASATAQMAGFYKLPCRAGGSLTDAHLPDAQALAEGTLMLSTVVRNGAHFIYHACGQMGSYISMGYEKWLLDEEICRMVRNILTPMIPAGETIDTDLVNQVGIGGQYLTHPSTFQKFRNLSASRLFNRKDYSRWQKSGAMRVEDQAYKALGPRLENYEKPPIDPGLEHALTAYVTARKFNHQPAARFLD</sequence>
<dbReference type="GO" id="GO:0032259">
    <property type="term" value="P:methylation"/>
    <property type="evidence" value="ECO:0007669"/>
    <property type="project" value="UniProtKB-KW"/>
</dbReference>
<dbReference type="EMBL" id="APJX01000012">
    <property type="protein sequence ID" value="EMS77784.1"/>
    <property type="molecule type" value="Genomic_DNA"/>
</dbReference>
<dbReference type="Pfam" id="PF06253">
    <property type="entry name" value="MTTB"/>
    <property type="match status" value="1"/>
</dbReference>
<dbReference type="RefSeq" id="WP_006968222.1">
    <property type="nucleotide sequence ID" value="NZ_APJX01000012.1"/>
</dbReference>
<proteinExistence type="inferred from homology"/>
<comment type="similarity">
    <text evidence="1">Belongs to the trimethylamine methyltransferase family.</text>
</comment>
<keyword evidence="3 4" id="KW-0808">Transferase</keyword>
<dbReference type="Gene3D" id="3.20.20.480">
    <property type="entry name" value="Trimethylamine methyltransferase-like"/>
    <property type="match status" value="1"/>
</dbReference>
<comment type="caution">
    <text evidence="4">The sequence shown here is derived from an EMBL/GenBank/DDBJ whole genome shotgun (WGS) entry which is preliminary data.</text>
</comment>
<dbReference type="GO" id="GO:0015948">
    <property type="term" value="P:methanogenesis"/>
    <property type="evidence" value="ECO:0007669"/>
    <property type="project" value="InterPro"/>
</dbReference>
<organism evidence="4 5">
    <name type="scientific">Desulfotignum phosphitoxidans DSM 13687</name>
    <dbReference type="NCBI Taxonomy" id="1286635"/>
    <lineage>
        <taxon>Bacteria</taxon>
        <taxon>Pseudomonadati</taxon>
        <taxon>Thermodesulfobacteriota</taxon>
        <taxon>Desulfobacteria</taxon>
        <taxon>Desulfobacterales</taxon>
        <taxon>Desulfobacteraceae</taxon>
        <taxon>Desulfotignum</taxon>
    </lineage>
</organism>
<evidence type="ECO:0000256" key="1">
    <source>
        <dbReference type="ARBA" id="ARBA00007137"/>
    </source>
</evidence>
<dbReference type="InterPro" id="IPR010426">
    <property type="entry name" value="MTTB_MeTrfase"/>
</dbReference>
<keyword evidence="2 4" id="KW-0489">Methyltransferase</keyword>
<protein>
    <submittedName>
        <fullName evidence="4">Trimethylamine methyltransferase MttB</fullName>
        <ecNumber evidence="4">2.1.1.-</ecNumber>
    </submittedName>
</protein>
<gene>
    <name evidence="4" type="primary">mttB</name>
    <name evidence="4" type="ORF">Dpo_12c00620</name>
</gene>
<dbReference type="InterPro" id="IPR038601">
    <property type="entry name" value="MttB-like_sf"/>
</dbReference>